<dbReference type="AlphaFoldDB" id="A0AAN9BRX2"/>
<keyword evidence="11 13" id="KW-0472">Membrane</keyword>
<feature type="transmembrane region" description="Helical" evidence="13">
    <location>
        <begin position="6"/>
        <end position="27"/>
    </location>
</feature>
<evidence type="ECO:0000256" key="9">
    <source>
        <dbReference type="ARBA" id="ARBA00022824"/>
    </source>
</evidence>
<dbReference type="FunFam" id="1.20.1410.10:FF:000003">
    <property type="entry name" value="Transmembrane protein 98"/>
    <property type="match status" value="1"/>
</dbReference>
<proteinExistence type="inferred from homology"/>
<keyword evidence="7" id="KW-0964">Secreted</keyword>
<evidence type="ECO:0000256" key="6">
    <source>
        <dbReference type="ARBA" id="ARBA00022475"/>
    </source>
</evidence>
<feature type="compositionally biased region" description="Low complexity" evidence="12">
    <location>
        <begin position="251"/>
        <end position="262"/>
    </location>
</feature>
<evidence type="ECO:0000256" key="1">
    <source>
        <dbReference type="ARBA" id="ARBA00004401"/>
    </source>
</evidence>
<comment type="caution">
    <text evidence="14">The sequence shown here is derived from an EMBL/GenBank/DDBJ whole genome shotgun (WGS) entry which is preliminary data.</text>
</comment>
<evidence type="ECO:0000256" key="10">
    <source>
        <dbReference type="ARBA" id="ARBA00022989"/>
    </source>
</evidence>
<evidence type="ECO:0000256" key="12">
    <source>
        <dbReference type="SAM" id="MobiDB-lite"/>
    </source>
</evidence>
<keyword evidence="10 13" id="KW-1133">Transmembrane helix</keyword>
<dbReference type="PANTHER" id="PTHR32510">
    <property type="entry name" value="TRANSMEMBRANE PROTEIN 98"/>
    <property type="match status" value="1"/>
</dbReference>
<evidence type="ECO:0000256" key="8">
    <source>
        <dbReference type="ARBA" id="ARBA00022692"/>
    </source>
</evidence>
<name>A0AAN9BRX2_9CAEN</name>
<keyword evidence="8 13" id="KW-0812">Transmembrane</keyword>
<protein>
    <recommendedName>
        <fullName evidence="5">Transmembrane protein 98</fullName>
    </recommendedName>
</protein>
<dbReference type="GO" id="GO:0005789">
    <property type="term" value="C:endoplasmic reticulum membrane"/>
    <property type="evidence" value="ECO:0007669"/>
    <property type="project" value="UniProtKB-SubCell"/>
</dbReference>
<evidence type="ECO:0000256" key="13">
    <source>
        <dbReference type="SAM" id="Phobius"/>
    </source>
</evidence>
<reference evidence="14 15" key="1">
    <citation type="submission" date="2024-02" db="EMBL/GenBank/DDBJ databases">
        <title>Chromosome-scale genome assembly of the rough periwinkle Littorina saxatilis.</title>
        <authorList>
            <person name="De Jode A."/>
            <person name="Faria R."/>
            <person name="Formenti G."/>
            <person name="Sims Y."/>
            <person name="Smith T.P."/>
            <person name="Tracey A."/>
            <person name="Wood J.M.D."/>
            <person name="Zagrodzka Z.B."/>
            <person name="Johannesson K."/>
            <person name="Butlin R.K."/>
            <person name="Leder E.H."/>
        </authorList>
    </citation>
    <scope>NUCLEOTIDE SEQUENCE [LARGE SCALE GENOMIC DNA]</scope>
    <source>
        <strain evidence="14">Snail1</strain>
        <tissue evidence="14">Muscle</tissue>
    </source>
</reference>
<evidence type="ECO:0000256" key="7">
    <source>
        <dbReference type="ARBA" id="ARBA00022525"/>
    </source>
</evidence>
<evidence type="ECO:0000256" key="3">
    <source>
        <dbReference type="ARBA" id="ARBA00004648"/>
    </source>
</evidence>
<dbReference type="Proteomes" id="UP001374579">
    <property type="component" value="Unassembled WGS sequence"/>
</dbReference>
<dbReference type="GO" id="GO:0005886">
    <property type="term" value="C:plasma membrane"/>
    <property type="evidence" value="ECO:0007669"/>
    <property type="project" value="UniProtKB-SubCell"/>
</dbReference>
<feature type="compositionally biased region" description="Polar residues" evidence="12">
    <location>
        <begin position="221"/>
        <end position="250"/>
    </location>
</feature>
<dbReference type="PANTHER" id="PTHR32510:SF3">
    <property type="entry name" value="TRANSMEMBRANE PROTEIN 98"/>
    <property type="match status" value="1"/>
</dbReference>
<keyword evidence="15" id="KW-1185">Reference proteome</keyword>
<keyword evidence="9" id="KW-0256">Endoplasmic reticulum</keyword>
<evidence type="ECO:0000313" key="15">
    <source>
        <dbReference type="Proteomes" id="UP001374579"/>
    </source>
</evidence>
<sequence>MDLVVAIAIGVLGTVFLGALVALVFVCRHRCRSSDLISQQHKDNRPDVQLIGSAEGIYQPASDVELDDVQFNPRLEEVLNNEQWVDDATGLIPHCLSILKTCHHLTEKLVGMTMGNAQNIRTQETQTDLVTIARRISPRVDEVVKSMYPPLDPRLLEARCTALVLSVSHLVMVTKNACHMSGVLDWIDQSLADVEDHLRVLREASVSCEMNCAVLQQYQQPLSGSNSSQNPANLSTPTSSPADGQHGSSNTTATTTTTTTTTPVIHNDMSQV</sequence>
<evidence type="ECO:0000313" key="14">
    <source>
        <dbReference type="EMBL" id="KAK7110517.1"/>
    </source>
</evidence>
<dbReference type="Gene3D" id="1.20.1410.10">
    <property type="entry name" value="I/LWEQ domain"/>
    <property type="match status" value="1"/>
</dbReference>
<gene>
    <name evidence="14" type="ORF">V1264_014372</name>
</gene>
<dbReference type="InterPro" id="IPR029668">
    <property type="entry name" value="TMEM98"/>
</dbReference>
<comment type="similarity">
    <text evidence="4">Belongs to the TMEM98 family.</text>
</comment>
<dbReference type="GO" id="GO:0005615">
    <property type="term" value="C:extracellular space"/>
    <property type="evidence" value="ECO:0007669"/>
    <property type="project" value="UniProtKB-ARBA"/>
</dbReference>
<comment type="subcellular location">
    <subcellularLocation>
        <location evidence="1">Cell membrane</location>
        <topology evidence="1">Single-pass type II membrane protein</topology>
    </subcellularLocation>
    <subcellularLocation>
        <location evidence="3">Endoplasmic reticulum membrane</location>
        <topology evidence="3">Single-pass type II membrane protein</topology>
    </subcellularLocation>
    <subcellularLocation>
        <location evidence="2">Secreted</location>
        <location evidence="2">Extracellular exosome</location>
    </subcellularLocation>
</comment>
<evidence type="ECO:0000256" key="4">
    <source>
        <dbReference type="ARBA" id="ARBA00011024"/>
    </source>
</evidence>
<evidence type="ECO:0000256" key="5">
    <source>
        <dbReference type="ARBA" id="ARBA00014380"/>
    </source>
</evidence>
<evidence type="ECO:0000256" key="11">
    <source>
        <dbReference type="ARBA" id="ARBA00023136"/>
    </source>
</evidence>
<accession>A0AAN9BRX2</accession>
<dbReference type="EMBL" id="JBAMIC010000003">
    <property type="protein sequence ID" value="KAK7110517.1"/>
    <property type="molecule type" value="Genomic_DNA"/>
</dbReference>
<organism evidence="14 15">
    <name type="scientific">Littorina saxatilis</name>
    <dbReference type="NCBI Taxonomy" id="31220"/>
    <lineage>
        <taxon>Eukaryota</taxon>
        <taxon>Metazoa</taxon>
        <taxon>Spiralia</taxon>
        <taxon>Lophotrochozoa</taxon>
        <taxon>Mollusca</taxon>
        <taxon>Gastropoda</taxon>
        <taxon>Caenogastropoda</taxon>
        <taxon>Littorinimorpha</taxon>
        <taxon>Littorinoidea</taxon>
        <taxon>Littorinidae</taxon>
        <taxon>Littorina</taxon>
    </lineage>
</organism>
<evidence type="ECO:0000256" key="2">
    <source>
        <dbReference type="ARBA" id="ARBA00004550"/>
    </source>
</evidence>
<keyword evidence="6" id="KW-1003">Cell membrane</keyword>
<feature type="region of interest" description="Disordered" evidence="12">
    <location>
        <begin position="221"/>
        <end position="272"/>
    </location>
</feature>